<gene>
    <name evidence="1" type="ordered locus">trd_A0047</name>
</gene>
<dbReference type="HOGENOM" id="CLU_1926599_0_0_0"/>
<reference evidence="1 2" key="1">
    <citation type="journal article" date="2009" name="PLoS ONE">
        <title>Complete genome sequence of the aerobic CO-oxidizing thermophile Thermomicrobium roseum.</title>
        <authorList>
            <person name="Wu D."/>
            <person name="Raymond J."/>
            <person name="Wu M."/>
            <person name="Chatterji S."/>
            <person name="Ren Q."/>
            <person name="Graham J.E."/>
            <person name="Bryant D.A."/>
            <person name="Robb F."/>
            <person name="Colman A."/>
            <person name="Tallon L.J."/>
            <person name="Badger J.H."/>
            <person name="Madupu R."/>
            <person name="Ward N.L."/>
            <person name="Eisen J.A."/>
        </authorList>
    </citation>
    <scope>NUCLEOTIDE SEQUENCE [LARGE SCALE GENOMIC DNA]</scope>
    <source>
        <strain evidence="2">ATCC 27502 / DSM 5159 / P-2</strain>
        <plasmid evidence="1">unnamed</plasmid>
    </source>
</reference>
<evidence type="ECO:0000313" key="1">
    <source>
        <dbReference type="EMBL" id="ACM06582.1"/>
    </source>
</evidence>
<protein>
    <submittedName>
        <fullName evidence="1">Uncharacterized protein</fullName>
    </submittedName>
</protein>
<dbReference type="RefSeq" id="WP_012642569.1">
    <property type="nucleotide sequence ID" value="NC_011961.1"/>
</dbReference>
<accession>B9L5C0</accession>
<organism evidence="1 2">
    <name type="scientific">Thermomicrobium roseum (strain ATCC 27502 / DSM 5159 / P-2)</name>
    <dbReference type="NCBI Taxonomy" id="309801"/>
    <lineage>
        <taxon>Bacteria</taxon>
        <taxon>Pseudomonadati</taxon>
        <taxon>Thermomicrobiota</taxon>
        <taxon>Thermomicrobia</taxon>
        <taxon>Thermomicrobiales</taxon>
        <taxon>Thermomicrobiaceae</taxon>
        <taxon>Thermomicrobium</taxon>
    </lineage>
</organism>
<geneLocation type="plasmid" evidence="2">
    <name>Tros</name>
</geneLocation>
<keyword evidence="2" id="KW-1185">Reference proteome</keyword>
<dbReference type="KEGG" id="tro:trd_A0047"/>
<name>B9L5C0_THERP</name>
<dbReference type="EMBL" id="CP001276">
    <property type="protein sequence ID" value="ACM06582.1"/>
    <property type="molecule type" value="Genomic_DNA"/>
</dbReference>
<sequence>MGKRTPGHGASDDLAAIGELLAALVEALAGGTPEEISALARILESKASSINLPASDAARLAAIATLRTRAALLVETLFATTDCFLSEAIAVQARSQGYRPRAGAWRTVGDLTGEIGIRANGARSGLAELRA</sequence>
<dbReference type="Proteomes" id="UP000000447">
    <property type="component" value="Plasmid unnamed"/>
</dbReference>
<dbReference type="AlphaFoldDB" id="B9L5C0"/>
<proteinExistence type="predicted"/>
<keyword evidence="1" id="KW-0614">Plasmid</keyword>
<evidence type="ECO:0000313" key="2">
    <source>
        <dbReference type="Proteomes" id="UP000000447"/>
    </source>
</evidence>